<dbReference type="EMBL" id="FMUI01000005">
    <property type="protein sequence ID" value="SCX49172.1"/>
    <property type="molecule type" value="Genomic_DNA"/>
</dbReference>
<dbReference type="Proteomes" id="UP000183569">
    <property type="component" value="Unassembled WGS sequence"/>
</dbReference>
<evidence type="ECO:0000313" key="1">
    <source>
        <dbReference type="EMBL" id="SCX49172.1"/>
    </source>
</evidence>
<comment type="caution">
    <text evidence="1">The sequence shown here is derived from an EMBL/GenBank/DDBJ whole genome shotgun (WGS) entry which is preliminary data.</text>
</comment>
<accession>A0A1G4Y6X9</accession>
<gene>
    <name evidence="1" type="ORF">SAMN02927897_02081</name>
</gene>
<evidence type="ECO:0000313" key="2">
    <source>
        <dbReference type="Proteomes" id="UP000183569"/>
    </source>
</evidence>
<sequence>MQICLPWIFGKRRHSGEMSVKSQLFSGIFLIVLRHCHFLLDLIDKKIRQTHRENACALRKLHFLTTDSKNVDQMVKIYN</sequence>
<organism evidence="1 2">
    <name type="scientific">Kosakonia sacchari</name>
    <dbReference type="NCBI Taxonomy" id="1158459"/>
    <lineage>
        <taxon>Bacteria</taxon>
        <taxon>Pseudomonadati</taxon>
        <taxon>Pseudomonadota</taxon>
        <taxon>Gammaproteobacteria</taxon>
        <taxon>Enterobacterales</taxon>
        <taxon>Enterobacteriaceae</taxon>
        <taxon>Kosakonia</taxon>
    </lineage>
</organism>
<reference evidence="1 2" key="1">
    <citation type="submission" date="2016-10" db="EMBL/GenBank/DDBJ databases">
        <authorList>
            <person name="Varghese N."/>
            <person name="Submissions S."/>
        </authorList>
    </citation>
    <scope>NUCLEOTIDE SEQUENCE [LARGE SCALE GENOMIC DNA]</scope>
    <source>
        <strain evidence="1 2">CGMCC 1.12102</strain>
    </source>
</reference>
<protein>
    <submittedName>
        <fullName evidence="1">Uncharacterized protein</fullName>
    </submittedName>
</protein>
<proteinExistence type="predicted"/>
<name>A0A1G4Y6X9_9ENTR</name>
<dbReference type="AlphaFoldDB" id="A0A1G4Y6X9"/>